<protein>
    <recommendedName>
        <fullName evidence="6">Peroxin-14</fullName>
    </recommendedName>
</protein>
<keyword evidence="5" id="KW-1185">Reference proteome</keyword>
<dbReference type="Proteomes" id="UP000320762">
    <property type="component" value="Unassembled WGS sequence"/>
</dbReference>
<dbReference type="AlphaFoldDB" id="A0A550CU61"/>
<keyword evidence="3" id="KW-1133">Transmembrane helix</keyword>
<evidence type="ECO:0000256" key="3">
    <source>
        <dbReference type="SAM" id="Phobius"/>
    </source>
</evidence>
<keyword evidence="3" id="KW-0812">Transmembrane</keyword>
<feature type="region of interest" description="Disordered" evidence="2">
    <location>
        <begin position="1"/>
        <end position="27"/>
    </location>
</feature>
<feature type="transmembrane region" description="Helical" evidence="3">
    <location>
        <begin position="35"/>
        <end position="57"/>
    </location>
</feature>
<accession>A0A550CU61</accession>
<name>A0A550CU61_9AGAR</name>
<dbReference type="EMBL" id="VDMD01000002">
    <property type="protein sequence ID" value="TRM68332.1"/>
    <property type="molecule type" value="Genomic_DNA"/>
</dbReference>
<dbReference type="OrthoDB" id="3232130at2759"/>
<proteinExistence type="predicted"/>
<reference evidence="4 5" key="1">
    <citation type="journal article" date="2019" name="New Phytol.">
        <title>Comparative genomics reveals unique wood-decay strategies and fruiting body development in the Schizophyllaceae.</title>
        <authorList>
            <person name="Almasi E."/>
            <person name="Sahu N."/>
            <person name="Krizsan K."/>
            <person name="Balint B."/>
            <person name="Kovacs G.M."/>
            <person name="Kiss B."/>
            <person name="Cseklye J."/>
            <person name="Drula E."/>
            <person name="Henrissat B."/>
            <person name="Nagy I."/>
            <person name="Chovatia M."/>
            <person name="Adam C."/>
            <person name="LaButti K."/>
            <person name="Lipzen A."/>
            <person name="Riley R."/>
            <person name="Grigoriev I.V."/>
            <person name="Nagy L.G."/>
        </authorList>
    </citation>
    <scope>NUCLEOTIDE SEQUENCE [LARGE SCALE GENOMIC DNA]</scope>
    <source>
        <strain evidence="4 5">NL-1724</strain>
    </source>
</reference>
<feature type="coiled-coil region" evidence="1">
    <location>
        <begin position="54"/>
        <end position="81"/>
    </location>
</feature>
<gene>
    <name evidence="4" type="ORF">BD626DRAFT_481415</name>
</gene>
<evidence type="ECO:0000256" key="1">
    <source>
        <dbReference type="SAM" id="Coils"/>
    </source>
</evidence>
<evidence type="ECO:0000313" key="4">
    <source>
        <dbReference type="EMBL" id="TRM68332.1"/>
    </source>
</evidence>
<evidence type="ECO:0000256" key="2">
    <source>
        <dbReference type="SAM" id="MobiDB-lite"/>
    </source>
</evidence>
<keyword evidence="1" id="KW-0175">Coiled coil</keyword>
<comment type="caution">
    <text evidence="4">The sequence shown here is derived from an EMBL/GenBank/DDBJ whole genome shotgun (WGS) entry which is preliminary data.</text>
</comment>
<evidence type="ECO:0000313" key="5">
    <source>
        <dbReference type="Proteomes" id="UP000320762"/>
    </source>
</evidence>
<sequence length="213" mass="23234">MSAPVNGSAAVLDPPAPSHAGGKLETSSSDRGYPAITHFAVASAILLPVACIPYFVYRRRIRSLEQQVRRLNATLLNLQDDMTGYVRQQAASSQRVHAQTASSFQTLSRDLDSLRLQMNEDVSVNMERSHGAARDADQIIAALQVHASLIRSLGVSVADIANFMHDQELRLGLSAPGGSLKLDELRRVAVRMRELKDPAFAKTASKDSLQYSH</sequence>
<evidence type="ECO:0008006" key="6">
    <source>
        <dbReference type="Google" id="ProtNLM"/>
    </source>
</evidence>
<organism evidence="4 5">
    <name type="scientific">Schizophyllum amplum</name>
    <dbReference type="NCBI Taxonomy" id="97359"/>
    <lineage>
        <taxon>Eukaryota</taxon>
        <taxon>Fungi</taxon>
        <taxon>Dikarya</taxon>
        <taxon>Basidiomycota</taxon>
        <taxon>Agaricomycotina</taxon>
        <taxon>Agaricomycetes</taxon>
        <taxon>Agaricomycetidae</taxon>
        <taxon>Agaricales</taxon>
        <taxon>Schizophyllaceae</taxon>
        <taxon>Schizophyllum</taxon>
    </lineage>
</organism>
<keyword evidence="3" id="KW-0472">Membrane</keyword>